<evidence type="ECO:0000313" key="3">
    <source>
        <dbReference type="Proteomes" id="UP000759131"/>
    </source>
</evidence>
<dbReference type="OrthoDB" id="3219396at2759"/>
<accession>A0A7R9KPW9</accession>
<evidence type="ECO:0000313" key="2">
    <source>
        <dbReference type="EMBL" id="CAD7625918.1"/>
    </source>
</evidence>
<dbReference type="EMBL" id="CAJPIZ010003432">
    <property type="protein sequence ID" value="CAG2106348.1"/>
    <property type="molecule type" value="Genomic_DNA"/>
</dbReference>
<gene>
    <name evidence="2" type="ORF">OSB1V03_LOCUS6351</name>
</gene>
<proteinExistence type="predicted"/>
<keyword evidence="3" id="KW-1185">Reference proteome</keyword>
<protein>
    <submittedName>
        <fullName evidence="2">Uncharacterized protein</fullName>
    </submittedName>
</protein>
<feature type="compositionally biased region" description="Basic and acidic residues" evidence="1">
    <location>
        <begin position="1"/>
        <end position="19"/>
    </location>
</feature>
<dbReference type="Proteomes" id="UP000759131">
    <property type="component" value="Unassembled WGS sequence"/>
</dbReference>
<dbReference type="AlphaFoldDB" id="A0A7R9KPW9"/>
<name>A0A7R9KPW9_9ACAR</name>
<organism evidence="2">
    <name type="scientific">Medioppia subpectinata</name>
    <dbReference type="NCBI Taxonomy" id="1979941"/>
    <lineage>
        <taxon>Eukaryota</taxon>
        <taxon>Metazoa</taxon>
        <taxon>Ecdysozoa</taxon>
        <taxon>Arthropoda</taxon>
        <taxon>Chelicerata</taxon>
        <taxon>Arachnida</taxon>
        <taxon>Acari</taxon>
        <taxon>Acariformes</taxon>
        <taxon>Sarcoptiformes</taxon>
        <taxon>Oribatida</taxon>
        <taxon>Brachypylina</taxon>
        <taxon>Oppioidea</taxon>
        <taxon>Oppiidae</taxon>
        <taxon>Medioppia</taxon>
    </lineage>
</organism>
<feature type="region of interest" description="Disordered" evidence="1">
    <location>
        <begin position="1"/>
        <end position="26"/>
    </location>
</feature>
<reference evidence="2" key="1">
    <citation type="submission" date="2020-11" db="EMBL/GenBank/DDBJ databases">
        <authorList>
            <person name="Tran Van P."/>
        </authorList>
    </citation>
    <scope>NUCLEOTIDE SEQUENCE</scope>
</reference>
<dbReference type="EMBL" id="OC858007">
    <property type="protein sequence ID" value="CAD7625918.1"/>
    <property type="molecule type" value="Genomic_DNA"/>
</dbReference>
<sequence>MKHTKTSLETRAEDNEHNRQQPKIYAKNSMDRFDDHLCALLLSYKLSVKNRFRLEKVSKQFQRTVFGSVVDITLKDRFIDKLITGDTIDAQVLGKITTKCPNIQTIDCRGMRKHVKHIPELL</sequence>
<evidence type="ECO:0000256" key="1">
    <source>
        <dbReference type="SAM" id="MobiDB-lite"/>
    </source>
</evidence>